<name>A0A6G3SME8_STRAQ</name>
<gene>
    <name evidence="2" type="ORF">G3I43_06570</name>
</gene>
<keyword evidence="1" id="KW-0472">Membrane</keyword>
<proteinExistence type="predicted"/>
<feature type="transmembrane region" description="Helical" evidence="1">
    <location>
        <begin position="71"/>
        <end position="90"/>
    </location>
</feature>
<dbReference type="AlphaFoldDB" id="A0A6G3SME8"/>
<accession>A0A6G3SME8</accession>
<evidence type="ECO:0000256" key="1">
    <source>
        <dbReference type="SAM" id="Phobius"/>
    </source>
</evidence>
<reference evidence="2" key="1">
    <citation type="submission" date="2020-01" db="EMBL/GenBank/DDBJ databases">
        <title>Insect and environment-associated Actinomycetes.</title>
        <authorList>
            <person name="Currrie C."/>
            <person name="Chevrette M."/>
            <person name="Carlson C."/>
            <person name="Stubbendieck R."/>
            <person name="Wendt-Pienkowski E."/>
        </authorList>
    </citation>
    <scope>NUCLEOTIDE SEQUENCE</scope>
    <source>
        <strain evidence="2">SID505</strain>
    </source>
</reference>
<sequence>MISTDDSTGDRPRRTNLAVPFGAASVALWFCCPFWMLVWLLALPLGLTGLVRGVIEYRAASRQNTSHTQPLIGLALSTVGAVAAVAYMIFVSTHPDLPIQG</sequence>
<keyword evidence="1" id="KW-1133">Transmembrane helix</keyword>
<keyword evidence="1" id="KW-0812">Transmembrane</keyword>
<dbReference type="RefSeq" id="WP_164256855.1">
    <property type="nucleotide sequence ID" value="NZ_JAAGMK010000161.1"/>
</dbReference>
<evidence type="ECO:0000313" key="2">
    <source>
        <dbReference type="EMBL" id="NEB83845.1"/>
    </source>
</evidence>
<comment type="caution">
    <text evidence="2">The sequence shown here is derived from an EMBL/GenBank/DDBJ whole genome shotgun (WGS) entry which is preliminary data.</text>
</comment>
<feature type="transmembrane region" description="Helical" evidence="1">
    <location>
        <begin position="26"/>
        <end position="51"/>
    </location>
</feature>
<organism evidence="2">
    <name type="scientific">Streptomyces anulatus</name>
    <name type="common">Streptomyces chrysomallus</name>
    <dbReference type="NCBI Taxonomy" id="1892"/>
    <lineage>
        <taxon>Bacteria</taxon>
        <taxon>Bacillati</taxon>
        <taxon>Actinomycetota</taxon>
        <taxon>Actinomycetes</taxon>
        <taxon>Kitasatosporales</taxon>
        <taxon>Streptomycetaceae</taxon>
        <taxon>Streptomyces</taxon>
    </lineage>
</organism>
<protein>
    <submittedName>
        <fullName evidence="2">Uncharacterized protein</fullName>
    </submittedName>
</protein>
<dbReference type="EMBL" id="JAAGMK010000161">
    <property type="protein sequence ID" value="NEB83845.1"/>
    <property type="molecule type" value="Genomic_DNA"/>
</dbReference>